<gene>
    <name evidence="2" type="ORF">J0911_05685</name>
</gene>
<protein>
    <submittedName>
        <fullName evidence="2">LysR family transcriptional regulator</fullName>
    </submittedName>
</protein>
<dbReference type="Pfam" id="PF00126">
    <property type="entry name" value="HTH_1"/>
    <property type="match status" value="1"/>
</dbReference>
<reference evidence="3" key="2">
    <citation type="submission" date="2023-07" db="EMBL/GenBank/DDBJ databases">
        <title>Myceligenerans salitolerans sp. nov., a halotolerant actinomycete isolated from a salt lake in Xinjiang, China.</title>
        <authorList>
            <person name="Guan T."/>
        </authorList>
    </citation>
    <scope>NUCLEOTIDE SEQUENCE [LARGE SCALE GENOMIC DNA]</scope>
    <source>
        <strain evidence="3">XHU 5031</strain>
    </source>
</reference>
<accession>A0ABS3I7Y4</accession>
<comment type="caution">
    <text evidence="2">The sequence shown here is derived from an EMBL/GenBank/DDBJ whole genome shotgun (WGS) entry which is preliminary data.</text>
</comment>
<evidence type="ECO:0000313" key="2">
    <source>
        <dbReference type="EMBL" id="MBO0608519.1"/>
    </source>
</evidence>
<dbReference type="Gene3D" id="1.10.10.10">
    <property type="entry name" value="Winged helix-like DNA-binding domain superfamily/Winged helix DNA-binding domain"/>
    <property type="match status" value="1"/>
</dbReference>
<dbReference type="InterPro" id="IPR036390">
    <property type="entry name" value="WH_DNA-bd_sf"/>
</dbReference>
<dbReference type="PROSITE" id="PS50931">
    <property type="entry name" value="HTH_LYSR"/>
    <property type="match status" value="1"/>
</dbReference>
<organism evidence="2 3">
    <name type="scientific">Myceligenerans salitolerans</name>
    <dbReference type="NCBI Taxonomy" id="1230528"/>
    <lineage>
        <taxon>Bacteria</taxon>
        <taxon>Bacillati</taxon>
        <taxon>Actinomycetota</taxon>
        <taxon>Actinomycetes</taxon>
        <taxon>Micrococcales</taxon>
        <taxon>Promicromonosporaceae</taxon>
        <taxon>Myceligenerans</taxon>
    </lineage>
</organism>
<dbReference type="InterPro" id="IPR000847">
    <property type="entry name" value="LysR_HTH_N"/>
</dbReference>
<evidence type="ECO:0000259" key="1">
    <source>
        <dbReference type="PROSITE" id="PS50931"/>
    </source>
</evidence>
<proteinExistence type="predicted"/>
<feature type="domain" description="HTH lysR-type" evidence="1">
    <location>
        <begin position="1"/>
        <end position="53"/>
    </location>
</feature>
<dbReference type="SUPFAM" id="SSF46785">
    <property type="entry name" value="Winged helix' DNA-binding domain"/>
    <property type="match status" value="1"/>
</dbReference>
<reference evidence="2 3" key="1">
    <citation type="submission" date="2021-03" db="EMBL/GenBank/DDBJ databases">
        <authorList>
            <person name="Xin L."/>
        </authorList>
    </citation>
    <scope>NUCLEOTIDE SEQUENCE [LARGE SCALE GENOMIC DNA]</scope>
    <source>
        <strain evidence="2 3">XHU 5031</strain>
    </source>
</reference>
<dbReference type="RefSeq" id="WP_207274498.1">
    <property type="nucleotide sequence ID" value="NZ_JAFMPK010000027.1"/>
</dbReference>
<keyword evidence="3" id="KW-1185">Reference proteome</keyword>
<dbReference type="InterPro" id="IPR036388">
    <property type="entry name" value="WH-like_DNA-bd_sf"/>
</dbReference>
<evidence type="ECO:0000313" key="3">
    <source>
        <dbReference type="Proteomes" id="UP000664617"/>
    </source>
</evidence>
<dbReference type="EMBL" id="JAFMPK010000027">
    <property type="protein sequence ID" value="MBO0608519.1"/>
    <property type="molecule type" value="Genomic_DNA"/>
</dbReference>
<sequence length="108" mass="11332">MRSFIALIDHRTQRAAAAFLGVGRSTISDHIIALETKAGGRLFDRVNKVWRATPGGRRAEAAVRAAVHAYDAAALAIVAAPGIDDALAEEAALNTTPGSSKKVRPMPS</sequence>
<name>A0ABS3I7Y4_9MICO</name>
<dbReference type="Proteomes" id="UP000664617">
    <property type="component" value="Unassembled WGS sequence"/>
</dbReference>